<evidence type="ECO:0000256" key="4">
    <source>
        <dbReference type="ARBA" id="ARBA00022781"/>
    </source>
</evidence>
<keyword evidence="3" id="KW-0813">Transport</keyword>
<dbReference type="EMBL" id="KV980193">
    <property type="protein sequence ID" value="PIO15605.1"/>
    <property type="molecule type" value="Genomic_DNA"/>
</dbReference>
<dbReference type="GO" id="GO:0046933">
    <property type="term" value="F:proton-transporting ATP synthase activity, rotational mechanism"/>
    <property type="evidence" value="ECO:0007669"/>
    <property type="project" value="InterPro"/>
</dbReference>
<dbReference type="Proteomes" id="UP000228934">
    <property type="component" value="Unassembled WGS sequence"/>
</dbReference>
<dbReference type="GO" id="GO:0045259">
    <property type="term" value="C:proton-transporting ATP synthase complex"/>
    <property type="evidence" value="ECO:0007669"/>
    <property type="project" value="UniProtKB-KW"/>
</dbReference>
<comment type="subcellular location">
    <subcellularLocation>
        <location evidence="1">Membrane</location>
        <topology evidence="1">Peripheral membrane protein</topology>
    </subcellularLocation>
</comment>
<keyword evidence="10" id="KW-1185">Reference proteome</keyword>
<dbReference type="SUPFAM" id="SSF52943">
    <property type="entry name" value="ATP synthase (F1-ATPase), gamma subunit"/>
    <property type="match status" value="1"/>
</dbReference>
<evidence type="ECO:0000256" key="1">
    <source>
        <dbReference type="ARBA" id="ARBA00004170"/>
    </source>
</evidence>
<evidence type="ECO:0000313" key="9">
    <source>
        <dbReference type="EMBL" id="PIO15605.1"/>
    </source>
</evidence>
<evidence type="ECO:0000256" key="5">
    <source>
        <dbReference type="ARBA" id="ARBA00023065"/>
    </source>
</evidence>
<keyword evidence="7" id="KW-0139">CF(1)</keyword>
<keyword evidence="8" id="KW-0066">ATP synthesis</keyword>
<evidence type="ECO:0000256" key="2">
    <source>
        <dbReference type="ARBA" id="ARBA00007681"/>
    </source>
</evidence>
<protein>
    <recommendedName>
        <fullName evidence="11">ATP synthase subunit gamma, mitochondrial</fullName>
    </recommendedName>
</protein>
<accession>A0A2G9QJ95</accession>
<keyword evidence="5" id="KW-0406">Ion transport</keyword>
<evidence type="ECO:0008006" key="11">
    <source>
        <dbReference type="Google" id="ProtNLM"/>
    </source>
</evidence>
<keyword evidence="4" id="KW-0375">Hydrogen ion transport</keyword>
<evidence type="ECO:0000256" key="6">
    <source>
        <dbReference type="ARBA" id="ARBA00023136"/>
    </source>
</evidence>
<evidence type="ECO:0000313" key="10">
    <source>
        <dbReference type="Proteomes" id="UP000228934"/>
    </source>
</evidence>
<sequence>MATLKDITRRLKSIKNIQKITKSMKMVAAAKYAKAERELKPARVYGTGALGTSARSFLSFFPGLEQNRNSELQDVKKKTKPL</sequence>
<name>A0A2G9QJ95_AQUCT</name>
<dbReference type="AlphaFoldDB" id="A0A2G9QJ95"/>
<dbReference type="InterPro" id="IPR000131">
    <property type="entry name" value="ATP_synth_F1_gsu"/>
</dbReference>
<keyword evidence="6" id="KW-0472">Membrane</keyword>
<dbReference type="FunFam" id="1.10.287.80:FF:000013">
    <property type="entry name" value="ATP synthase subunit gamma, mitochondrial"/>
    <property type="match status" value="1"/>
</dbReference>
<dbReference type="Pfam" id="PF00231">
    <property type="entry name" value="ATP-synt"/>
    <property type="match status" value="1"/>
</dbReference>
<dbReference type="Gene3D" id="1.10.287.80">
    <property type="entry name" value="ATP synthase, gamma subunit, helix hairpin domain"/>
    <property type="match status" value="1"/>
</dbReference>
<organism evidence="9 10">
    <name type="scientific">Aquarana catesbeiana</name>
    <name type="common">American bullfrog</name>
    <name type="synonym">Rana catesbeiana</name>
    <dbReference type="NCBI Taxonomy" id="8400"/>
    <lineage>
        <taxon>Eukaryota</taxon>
        <taxon>Metazoa</taxon>
        <taxon>Chordata</taxon>
        <taxon>Craniata</taxon>
        <taxon>Vertebrata</taxon>
        <taxon>Euteleostomi</taxon>
        <taxon>Amphibia</taxon>
        <taxon>Batrachia</taxon>
        <taxon>Anura</taxon>
        <taxon>Neobatrachia</taxon>
        <taxon>Ranoidea</taxon>
        <taxon>Ranidae</taxon>
        <taxon>Aquarana</taxon>
    </lineage>
</organism>
<dbReference type="PANTHER" id="PTHR11693">
    <property type="entry name" value="ATP SYNTHASE GAMMA CHAIN"/>
    <property type="match status" value="1"/>
</dbReference>
<evidence type="ECO:0000256" key="3">
    <source>
        <dbReference type="ARBA" id="ARBA00022448"/>
    </source>
</evidence>
<dbReference type="InterPro" id="IPR035968">
    <property type="entry name" value="ATP_synth_F1_ATPase_gsu"/>
</dbReference>
<evidence type="ECO:0000256" key="8">
    <source>
        <dbReference type="ARBA" id="ARBA00023310"/>
    </source>
</evidence>
<dbReference type="PANTHER" id="PTHR11693:SF22">
    <property type="entry name" value="ATP SYNTHASE SUBUNIT GAMMA, MITOCHONDRIAL"/>
    <property type="match status" value="1"/>
</dbReference>
<comment type="similarity">
    <text evidence="2">Belongs to the ATPase gamma chain family.</text>
</comment>
<evidence type="ECO:0000256" key="7">
    <source>
        <dbReference type="ARBA" id="ARBA00023196"/>
    </source>
</evidence>
<gene>
    <name evidence="9" type="ORF">AB205_0026620</name>
</gene>
<dbReference type="OrthoDB" id="239812at2759"/>
<proteinExistence type="inferred from homology"/>
<reference evidence="10" key="1">
    <citation type="journal article" date="2017" name="Nat. Commun.">
        <title>The North American bullfrog draft genome provides insight into hormonal regulation of long noncoding RNA.</title>
        <authorList>
            <person name="Hammond S.A."/>
            <person name="Warren R.L."/>
            <person name="Vandervalk B.P."/>
            <person name="Kucuk E."/>
            <person name="Khan H."/>
            <person name="Gibb E.A."/>
            <person name="Pandoh P."/>
            <person name="Kirk H."/>
            <person name="Zhao Y."/>
            <person name="Jones M."/>
            <person name="Mungall A.J."/>
            <person name="Coope R."/>
            <person name="Pleasance S."/>
            <person name="Moore R.A."/>
            <person name="Holt R.A."/>
            <person name="Round J.M."/>
            <person name="Ohora S."/>
            <person name="Walle B.V."/>
            <person name="Veldhoen N."/>
            <person name="Helbing C.C."/>
            <person name="Birol I."/>
        </authorList>
    </citation>
    <scope>NUCLEOTIDE SEQUENCE [LARGE SCALE GENOMIC DNA]</scope>
</reference>